<dbReference type="RefSeq" id="WP_106530825.1">
    <property type="nucleotide sequence ID" value="NZ_PYAW01000007.1"/>
</dbReference>
<gene>
    <name evidence="2" type="ORF">CLV51_107166</name>
</gene>
<proteinExistence type="predicted"/>
<keyword evidence="3" id="KW-1185">Reference proteome</keyword>
<evidence type="ECO:0000259" key="1">
    <source>
        <dbReference type="Pfam" id="PF12697"/>
    </source>
</evidence>
<dbReference type="InterPro" id="IPR029058">
    <property type="entry name" value="AB_hydrolase_fold"/>
</dbReference>
<dbReference type="OrthoDB" id="135231at2"/>
<dbReference type="Proteomes" id="UP000240971">
    <property type="component" value="Unassembled WGS sequence"/>
</dbReference>
<reference evidence="2 3" key="1">
    <citation type="submission" date="2018-03" db="EMBL/GenBank/DDBJ databases">
        <title>Genomic Encyclopedia of Archaeal and Bacterial Type Strains, Phase II (KMG-II): from individual species to whole genera.</title>
        <authorList>
            <person name="Goeker M."/>
        </authorList>
    </citation>
    <scope>NUCLEOTIDE SEQUENCE [LARGE SCALE GENOMIC DNA]</scope>
    <source>
        <strain evidence="2 3">DSM 24859</strain>
    </source>
</reference>
<dbReference type="InterPro" id="IPR000073">
    <property type="entry name" value="AB_hydrolase_1"/>
</dbReference>
<dbReference type="SUPFAM" id="SSF53474">
    <property type="entry name" value="alpha/beta-Hydrolases"/>
    <property type="match status" value="1"/>
</dbReference>
<dbReference type="EMBL" id="PYAW01000007">
    <property type="protein sequence ID" value="PSL43855.1"/>
    <property type="molecule type" value="Genomic_DNA"/>
</dbReference>
<dbReference type="AlphaFoldDB" id="A0A2P8HC91"/>
<evidence type="ECO:0000313" key="2">
    <source>
        <dbReference type="EMBL" id="PSL43855.1"/>
    </source>
</evidence>
<protein>
    <submittedName>
        <fullName evidence="2">Pimeloyl-ACP methyl ester carboxylesterase</fullName>
    </submittedName>
</protein>
<accession>A0A2P8HC91</accession>
<dbReference type="Gene3D" id="3.40.50.1820">
    <property type="entry name" value="alpha/beta hydrolase"/>
    <property type="match status" value="1"/>
</dbReference>
<dbReference type="Pfam" id="PF12697">
    <property type="entry name" value="Abhydrolase_6"/>
    <property type="match status" value="1"/>
</dbReference>
<comment type="caution">
    <text evidence="2">The sequence shown here is derived from an EMBL/GenBank/DDBJ whole genome shotgun (WGS) entry which is preliminary data.</text>
</comment>
<organism evidence="2 3">
    <name type="scientific">Chitinophaga niastensis</name>
    <dbReference type="NCBI Taxonomy" id="536980"/>
    <lineage>
        <taxon>Bacteria</taxon>
        <taxon>Pseudomonadati</taxon>
        <taxon>Bacteroidota</taxon>
        <taxon>Chitinophagia</taxon>
        <taxon>Chitinophagales</taxon>
        <taxon>Chitinophagaceae</taxon>
        <taxon>Chitinophaga</taxon>
    </lineage>
</organism>
<name>A0A2P8HC91_CHINA</name>
<evidence type="ECO:0000313" key="3">
    <source>
        <dbReference type="Proteomes" id="UP000240971"/>
    </source>
</evidence>
<sequence>MNKVISKDGTTIVYDKTGNGPAVILVDGAFCSRNFGPMPKLTPLLAKSFTVFTYDRRARGDSGDTQPYAIQREIEDIDALIKVAGGFAYLFGISSGAVLCIKAVASGLNITKLALFEPPFNIGSRQRQPPADGEEQLTKMIAAHKKSDAVKFYLTKVIGLPAIVPFIMQLTPNWSKMKANANSLPYDAAIMGNFLMPIDQVSAVKVPTIVIDSEKSPEALRKPAQVVAETLPNAQRRSLKGQVHNVPPEVLAPVLVDFYNN</sequence>
<feature type="domain" description="AB hydrolase-1" evidence="1">
    <location>
        <begin position="32"/>
        <end position="133"/>
    </location>
</feature>